<reference evidence="1" key="1">
    <citation type="submission" date="2022-01" db="EMBL/GenBank/DDBJ databases">
        <authorList>
            <person name="King R."/>
        </authorList>
    </citation>
    <scope>NUCLEOTIDE SEQUENCE</scope>
</reference>
<evidence type="ECO:0000313" key="1">
    <source>
        <dbReference type="EMBL" id="CAH1400582.1"/>
    </source>
</evidence>
<gene>
    <name evidence="1" type="ORF">NEZAVI_LOCUS9791</name>
</gene>
<accession>A0A9P0HEV7</accession>
<protein>
    <submittedName>
        <fullName evidence="1">Uncharacterized protein</fullName>
    </submittedName>
</protein>
<dbReference type="AlphaFoldDB" id="A0A9P0HEV7"/>
<keyword evidence="2" id="KW-1185">Reference proteome</keyword>
<dbReference type="EMBL" id="OV725080">
    <property type="protein sequence ID" value="CAH1400582.1"/>
    <property type="molecule type" value="Genomic_DNA"/>
</dbReference>
<proteinExistence type="predicted"/>
<evidence type="ECO:0000313" key="2">
    <source>
        <dbReference type="Proteomes" id="UP001152798"/>
    </source>
</evidence>
<dbReference type="Proteomes" id="UP001152798">
    <property type="component" value="Chromosome 4"/>
</dbReference>
<sequence length="37" mass="3881">MCVASRKFPIGVVGSVPNICGLLKAYFILCIGDVPAQ</sequence>
<name>A0A9P0HEV7_NEZVI</name>
<organism evidence="1 2">
    <name type="scientific">Nezara viridula</name>
    <name type="common">Southern green stink bug</name>
    <name type="synonym">Cimex viridulus</name>
    <dbReference type="NCBI Taxonomy" id="85310"/>
    <lineage>
        <taxon>Eukaryota</taxon>
        <taxon>Metazoa</taxon>
        <taxon>Ecdysozoa</taxon>
        <taxon>Arthropoda</taxon>
        <taxon>Hexapoda</taxon>
        <taxon>Insecta</taxon>
        <taxon>Pterygota</taxon>
        <taxon>Neoptera</taxon>
        <taxon>Paraneoptera</taxon>
        <taxon>Hemiptera</taxon>
        <taxon>Heteroptera</taxon>
        <taxon>Panheteroptera</taxon>
        <taxon>Pentatomomorpha</taxon>
        <taxon>Pentatomoidea</taxon>
        <taxon>Pentatomidae</taxon>
        <taxon>Pentatominae</taxon>
        <taxon>Nezara</taxon>
    </lineage>
</organism>